<dbReference type="Gene3D" id="3.40.50.720">
    <property type="entry name" value="NAD(P)-binding Rossmann-like Domain"/>
    <property type="match status" value="1"/>
</dbReference>
<dbReference type="PANTHER" id="PTHR42760:SF133">
    <property type="entry name" value="3-OXOACYL-[ACYL-CARRIER-PROTEIN] REDUCTASE"/>
    <property type="match status" value="1"/>
</dbReference>
<name>A0A6A8GCS5_9EURY</name>
<dbReference type="AlphaFoldDB" id="A0A6A8GCS5"/>
<dbReference type="CDD" id="cd05233">
    <property type="entry name" value="SDR_c"/>
    <property type="match status" value="1"/>
</dbReference>
<dbReference type="SUPFAM" id="SSF51735">
    <property type="entry name" value="NAD(P)-binding Rossmann-fold domains"/>
    <property type="match status" value="1"/>
</dbReference>
<dbReference type="PRINTS" id="PR00081">
    <property type="entry name" value="GDHRDH"/>
</dbReference>
<dbReference type="PROSITE" id="PS00061">
    <property type="entry name" value="ADH_SHORT"/>
    <property type="match status" value="1"/>
</dbReference>
<dbReference type="EC" id="1.1.1.47" evidence="3"/>
<dbReference type="InterPro" id="IPR020904">
    <property type="entry name" value="Sc_DH/Rdtase_CS"/>
</dbReference>
<evidence type="ECO:0000313" key="3">
    <source>
        <dbReference type="EMBL" id="MRX20342.1"/>
    </source>
</evidence>
<protein>
    <submittedName>
        <fullName evidence="3">Glucose 1-dehydrogenase</fullName>
        <ecNumber evidence="3">1.1.1.47</ecNumber>
    </submittedName>
</protein>
<reference evidence="3 4" key="1">
    <citation type="submission" date="2019-11" db="EMBL/GenBank/DDBJ databases">
        <title>Whole genome sequence of Haloferax sp. MBLA0076.</title>
        <authorList>
            <person name="Seo M.-J."/>
            <person name="Cho E.-S."/>
        </authorList>
    </citation>
    <scope>NUCLEOTIDE SEQUENCE [LARGE SCALE GENOMIC DNA]</scope>
    <source>
        <strain evidence="3 4">MBLA0076</strain>
    </source>
</reference>
<proteinExistence type="inferred from homology"/>
<dbReference type="Proteomes" id="UP000439022">
    <property type="component" value="Unassembled WGS sequence"/>
</dbReference>
<evidence type="ECO:0000256" key="1">
    <source>
        <dbReference type="ARBA" id="ARBA00006484"/>
    </source>
</evidence>
<evidence type="ECO:0000256" key="2">
    <source>
        <dbReference type="ARBA" id="ARBA00023002"/>
    </source>
</evidence>
<organism evidence="3 4">
    <name type="scientific">Haloferax litoreum</name>
    <dbReference type="NCBI Taxonomy" id="2666140"/>
    <lineage>
        <taxon>Archaea</taxon>
        <taxon>Methanobacteriati</taxon>
        <taxon>Methanobacteriota</taxon>
        <taxon>Stenosarchaea group</taxon>
        <taxon>Halobacteria</taxon>
        <taxon>Halobacteriales</taxon>
        <taxon>Haloferacaceae</taxon>
        <taxon>Haloferax</taxon>
    </lineage>
</organism>
<dbReference type="InterPro" id="IPR002347">
    <property type="entry name" value="SDR_fam"/>
</dbReference>
<evidence type="ECO:0000313" key="4">
    <source>
        <dbReference type="Proteomes" id="UP000439022"/>
    </source>
</evidence>
<dbReference type="NCBIfam" id="NF005559">
    <property type="entry name" value="PRK07231.1"/>
    <property type="match status" value="1"/>
</dbReference>
<accession>A0A6A8GCS5</accession>
<gene>
    <name evidence="3" type="ORF">GJR96_00005</name>
</gene>
<dbReference type="RefSeq" id="WP_151160836.1">
    <property type="nucleotide sequence ID" value="NZ_WKJO01000001.1"/>
</dbReference>
<dbReference type="GO" id="GO:0047936">
    <property type="term" value="F:glucose 1-dehydrogenase [NAD(P)+] activity"/>
    <property type="evidence" value="ECO:0007669"/>
    <property type="project" value="UniProtKB-EC"/>
</dbReference>
<dbReference type="EMBL" id="WKJO01000001">
    <property type="protein sequence ID" value="MRX20342.1"/>
    <property type="molecule type" value="Genomic_DNA"/>
</dbReference>
<dbReference type="FunFam" id="3.40.50.720:FF:000084">
    <property type="entry name" value="Short-chain dehydrogenase reductase"/>
    <property type="match status" value="1"/>
</dbReference>
<comment type="similarity">
    <text evidence="1">Belongs to the short-chain dehydrogenases/reductases (SDR) family.</text>
</comment>
<comment type="caution">
    <text evidence="3">The sequence shown here is derived from an EMBL/GenBank/DDBJ whole genome shotgun (WGS) entry which is preliminary data.</text>
</comment>
<keyword evidence="2 3" id="KW-0560">Oxidoreductase</keyword>
<dbReference type="PANTHER" id="PTHR42760">
    <property type="entry name" value="SHORT-CHAIN DEHYDROGENASES/REDUCTASES FAMILY MEMBER"/>
    <property type="match status" value="1"/>
</dbReference>
<dbReference type="InterPro" id="IPR036291">
    <property type="entry name" value="NAD(P)-bd_dom_sf"/>
</dbReference>
<dbReference type="Pfam" id="PF13561">
    <property type="entry name" value="adh_short_C2"/>
    <property type="match status" value="1"/>
</dbReference>
<sequence>MSLLEGRVAVVTGGSSGIGRGIALAYAEEGADVVVCDIREDPKEGGRPTYVKIEEDTDQSATYVELDVTDPAAFEDAMDAAEAFGGVDIMVNNAGIWRPEDFLEVTEGEFQQMMDINLKGVYFGAQAAAKRMVERGGGSIINVSSINGIYGNGGYPTYSASKGAVRTLSYSLAHGLGGQGIRVNAIHPGAINTKIGPEDAEATTEEQMEQLKAMIPLGRQGEPDDVAGVAVFLASDLGKYVTGESIVVDGGWTSWR</sequence>
<keyword evidence="4" id="KW-1185">Reference proteome</keyword>
<dbReference type="PRINTS" id="PR00080">
    <property type="entry name" value="SDRFAMILY"/>
</dbReference>